<proteinExistence type="evidence at protein level"/>
<dbReference type="UCSC" id="K10D11.5">
    <property type="organism name" value="c. elegans"/>
</dbReference>
<dbReference type="InParanoid" id="O17948"/>
<gene>
    <name evidence="6" type="ORF">CELE_K10D11.5</name>
    <name evidence="6 8" type="ORF">K10D11.5</name>
</gene>
<dbReference type="eggNOG" id="ENOG502TGU3">
    <property type="taxonomic scope" value="Eukaryota"/>
</dbReference>
<keyword evidence="1" id="KW-0812">Transmembrane</keyword>
<feature type="chain" id="PRO_5004157351" evidence="2">
    <location>
        <begin position="21"/>
        <end position="496"/>
    </location>
</feature>
<evidence type="ECO:0000259" key="4">
    <source>
        <dbReference type="Pfam" id="PF24511"/>
    </source>
</evidence>
<evidence type="ECO:0000256" key="2">
    <source>
        <dbReference type="SAM" id="SignalP"/>
    </source>
</evidence>
<accession>O17948</accession>
<dbReference type="Proteomes" id="UP000001940">
    <property type="component" value="Chromosome IV"/>
</dbReference>
<reference evidence="6 7" key="1">
    <citation type="journal article" date="1998" name="Science">
        <title>Genome sequence of the nematode C. elegans: a platform for investigating biology.</title>
        <authorList>
            <consortium name="The C. elegans sequencing consortium"/>
            <person name="Sulson J.E."/>
            <person name="Waterston R."/>
        </authorList>
    </citation>
    <scope>NUCLEOTIDE SEQUENCE [LARGE SCALE GENOMIC DNA]</scope>
    <source>
        <strain evidence="6 7">Bristol N2</strain>
    </source>
</reference>
<dbReference type="InterPro" id="IPR056013">
    <property type="entry name" value="DUF7591"/>
</dbReference>
<dbReference type="Bgee" id="WBGene00010749">
    <property type="expression patterns" value="Expressed in material anatomical entity and 2 other cell types or tissues"/>
</dbReference>
<dbReference type="PaxDb" id="6239-K10D11.5"/>
<dbReference type="GeneID" id="187270"/>
<evidence type="ECO:0007829" key="9">
    <source>
        <dbReference type="PeptideAtlas" id="O17948"/>
    </source>
</evidence>
<organism evidence="6 7">
    <name type="scientific">Caenorhabditis elegans</name>
    <dbReference type="NCBI Taxonomy" id="6239"/>
    <lineage>
        <taxon>Eukaryota</taxon>
        <taxon>Metazoa</taxon>
        <taxon>Ecdysozoa</taxon>
        <taxon>Nematoda</taxon>
        <taxon>Chromadorea</taxon>
        <taxon>Rhabditida</taxon>
        <taxon>Rhabditina</taxon>
        <taxon>Rhabditomorpha</taxon>
        <taxon>Rhabditoidea</taxon>
        <taxon>Rhabditidae</taxon>
        <taxon>Peloderinae</taxon>
        <taxon>Caenorhabditis</taxon>
    </lineage>
</organism>
<dbReference type="AlphaFoldDB" id="O17948"/>
<dbReference type="PIR" id="T23565">
    <property type="entry name" value="T23565"/>
</dbReference>
<dbReference type="PANTHER" id="PTHR47407">
    <property type="entry name" value="PROTEIN CBG15905-RELATED"/>
    <property type="match status" value="1"/>
</dbReference>
<evidence type="ECO:0000313" key="7">
    <source>
        <dbReference type="Proteomes" id="UP000001940"/>
    </source>
</evidence>
<name>O17948_CAEEL</name>
<evidence type="ECO:0000313" key="6">
    <source>
        <dbReference type="EMBL" id="CAB03524.1"/>
    </source>
</evidence>
<dbReference type="Pfam" id="PF24512">
    <property type="entry name" value="DUF7592"/>
    <property type="match status" value="1"/>
</dbReference>
<dbReference type="PeptideAtlas" id="O17948"/>
<evidence type="ECO:0000259" key="3">
    <source>
        <dbReference type="Pfam" id="PF02408"/>
    </source>
</evidence>
<protein>
    <submittedName>
        <fullName evidence="6">CUB-like domain-containing protein</fullName>
    </submittedName>
</protein>
<evidence type="ECO:0000313" key="8">
    <source>
        <dbReference type="WormBase" id="K10D11.5"/>
    </source>
</evidence>
<feature type="domain" description="DUF7592" evidence="5">
    <location>
        <begin position="147"/>
        <end position="231"/>
    </location>
</feature>
<feature type="domain" description="DUF7591" evidence="4">
    <location>
        <begin position="248"/>
        <end position="355"/>
    </location>
</feature>
<dbReference type="InterPro" id="IPR056014">
    <property type="entry name" value="DUF7592"/>
</dbReference>
<dbReference type="KEGG" id="cel:CELE_K10D11.5"/>
<dbReference type="AGR" id="WB:WBGene00010749"/>
<sequence length="496" mass="55380">MKFTPICALIALLFSVNANAFDCQAGHFNAPVDTSTTTWYPLNFNETEPPLFPNNFNCLFNIMVPVGWSAVVRLTMNMTIPSDFAVSVRGFDNYGNSDAVYTATNEHFYFISNGGSIQLNTRQQNVRFGFNLRYYKSATVFDASHGNVTVSDLQPATYWAYLTSPIQIKADTRVSLVVKPPRDDETFQFLRGVMVYDGPDWNSKCLGNLLEIVKRKQQLVSSRQYMSVSMLSPYPQTGRTMLVFQDYQNTKDVVQYQGFACDRIEACGTVSMDGTNGPAAIATVMDDSTIGAEYLNSASGSGTLEVYIGGKTTSKANVVATYNLNETSLYLPQEFLGYVRTYVLTGTNAFLNFTRSSSQFSSNARIGRKGFFASRYFKSGSPSKYQDGNDFLRTTNSQVVNFSFSIVEAYFVGNTTLRISVYSGSKCTYNQTYTSSNQPTLNVKVQALGDRFSSSYNTYGYSTNGFYMNYELLKSSGAPRIFVIISFYFFIVLRLN</sequence>
<dbReference type="RefSeq" id="NP_502490.1">
    <property type="nucleotide sequence ID" value="NM_070089.3"/>
</dbReference>
<keyword evidence="9" id="KW-1267">Proteomics identification</keyword>
<dbReference type="Pfam" id="PF02408">
    <property type="entry name" value="CUB_2"/>
    <property type="match status" value="1"/>
</dbReference>
<dbReference type="SMR" id="O17948"/>
<dbReference type="FunCoup" id="O17948">
    <property type="interactions" value="507"/>
</dbReference>
<keyword evidence="1" id="KW-1133">Transmembrane helix</keyword>
<dbReference type="STRING" id="6239.K10D11.5.1"/>
<dbReference type="PANTHER" id="PTHR47407:SF1">
    <property type="entry name" value="CUB-LIKE DOMAIN-CONTAINING PROTEIN"/>
    <property type="match status" value="1"/>
</dbReference>
<feature type="transmembrane region" description="Helical" evidence="1">
    <location>
        <begin position="477"/>
        <end position="495"/>
    </location>
</feature>
<evidence type="ECO:0000259" key="5">
    <source>
        <dbReference type="Pfam" id="PF24512"/>
    </source>
</evidence>
<dbReference type="OrthoDB" id="5776456at2759"/>
<keyword evidence="1" id="KW-0472">Membrane</keyword>
<keyword evidence="7" id="KW-1185">Reference proteome</keyword>
<dbReference type="Pfam" id="PF24511">
    <property type="entry name" value="DUF7591"/>
    <property type="match status" value="1"/>
</dbReference>
<dbReference type="CTD" id="187270"/>
<dbReference type="PhylomeDB" id="O17948"/>
<dbReference type="EMBL" id="BX284604">
    <property type="protein sequence ID" value="CAB03524.1"/>
    <property type="molecule type" value="Genomic_DNA"/>
</dbReference>
<evidence type="ECO:0000256" key="1">
    <source>
        <dbReference type="SAM" id="Phobius"/>
    </source>
</evidence>
<dbReference type="OMA" id="QYQGFAC"/>
<keyword evidence="2" id="KW-0732">Signal</keyword>
<feature type="domain" description="CUB-like" evidence="3">
    <location>
        <begin position="18"/>
        <end position="137"/>
    </location>
</feature>
<dbReference type="HOGENOM" id="CLU_025754_0_0_1"/>
<dbReference type="InterPro" id="IPR003366">
    <property type="entry name" value="CUB-like_dom"/>
</dbReference>
<feature type="signal peptide" evidence="2">
    <location>
        <begin position="1"/>
        <end position="20"/>
    </location>
</feature>
<dbReference type="WormBase" id="K10D11.5">
    <property type="protein sequence ID" value="CE16242"/>
    <property type="gene ID" value="WBGene00010749"/>
</dbReference>